<name>A0A1Y2EQT5_PROLT</name>
<dbReference type="EMBL" id="MCFI01000032">
    <property type="protein sequence ID" value="ORY73918.1"/>
    <property type="molecule type" value="Genomic_DNA"/>
</dbReference>
<dbReference type="InterPro" id="IPR023090">
    <property type="entry name" value="UPF0702_alpha/beta_dom_sf"/>
</dbReference>
<evidence type="ECO:0000313" key="4">
    <source>
        <dbReference type="Proteomes" id="UP000193685"/>
    </source>
</evidence>
<dbReference type="Gene3D" id="3.30.240.20">
    <property type="entry name" value="bsu07140 like domains"/>
    <property type="match status" value="1"/>
</dbReference>
<evidence type="ECO:0000259" key="2">
    <source>
        <dbReference type="Pfam" id="PF04239"/>
    </source>
</evidence>
<protein>
    <recommendedName>
        <fullName evidence="2">YetF C-terminal domain-containing protein</fullName>
    </recommendedName>
</protein>
<dbReference type="OrthoDB" id="3826282at2759"/>
<dbReference type="InterPro" id="IPR007353">
    <property type="entry name" value="DUF421"/>
</dbReference>
<dbReference type="AlphaFoldDB" id="A0A1Y2EQT5"/>
<reference evidence="3 4" key="1">
    <citation type="submission" date="2016-07" db="EMBL/GenBank/DDBJ databases">
        <title>Pervasive Adenine N6-methylation of Active Genes in Fungi.</title>
        <authorList>
            <consortium name="DOE Joint Genome Institute"/>
            <person name="Mondo S.J."/>
            <person name="Dannebaum R.O."/>
            <person name="Kuo R.C."/>
            <person name="Labutti K."/>
            <person name="Haridas S."/>
            <person name="Kuo A."/>
            <person name="Salamov A."/>
            <person name="Ahrendt S.R."/>
            <person name="Lipzen A."/>
            <person name="Sullivan W."/>
            <person name="Andreopoulos W.B."/>
            <person name="Clum A."/>
            <person name="Lindquist E."/>
            <person name="Daum C."/>
            <person name="Ramamoorthy G.K."/>
            <person name="Gryganskyi A."/>
            <person name="Culley D."/>
            <person name="Magnuson J.K."/>
            <person name="James T.Y."/>
            <person name="O'Malley M.A."/>
            <person name="Stajich J.E."/>
            <person name="Spatafora J.W."/>
            <person name="Visel A."/>
            <person name="Grigoriev I.V."/>
        </authorList>
    </citation>
    <scope>NUCLEOTIDE SEQUENCE [LARGE SCALE GENOMIC DNA]</scope>
    <source>
        <strain evidence="3 4">12-1054</strain>
    </source>
</reference>
<dbReference type="Pfam" id="PF04239">
    <property type="entry name" value="DUF421"/>
    <property type="match status" value="1"/>
</dbReference>
<dbReference type="GeneID" id="63786874"/>
<sequence>MTRGAIALAVIIVFQIGLAYSTTLFPSLRPLLRSSPQVVVFRGQLMKKRMNRDAVTVEDVRVGMRRNNILSLDEIEVMLLEASGGFTVVTRKQMQSASLADGEVPESLKGLRNFQVLWDEALGEKRGSPSTTSGTAVEGASHRPLNIEHQRRFDKEDLEAARHARDVSSS</sequence>
<feature type="domain" description="YetF C-terminal" evidence="2">
    <location>
        <begin position="27"/>
        <end position="96"/>
    </location>
</feature>
<feature type="region of interest" description="Disordered" evidence="1">
    <location>
        <begin position="124"/>
        <end position="153"/>
    </location>
</feature>
<gene>
    <name evidence="3" type="ORF">BCR37DRAFT_384633</name>
</gene>
<dbReference type="RefSeq" id="XP_040721923.1">
    <property type="nucleotide sequence ID" value="XM_040870275.1"/>
</dbReference>
<evidence type="ECO:0000256" key="1">
    <source>
        <dbReference type="SAM" id="MobiDB-lite"/>
    </source>
</evidence>
<keyword evidence="4" id="KW-1185">Reference proteome</keyword>
<organism evidence="3 4">
    <name type="scientific">Protomyces lactucae-debilis</name>
    <dbReference type="NCBI Taxonomy" id="2754530"/>
    <lineage>
        <taxon>Eukaryota</taxon>
        <taxon>Fungi</taxon>
        <taxon>Dikarya</taxon>
        <taxon>Ascomycota</taxon>
        <taxon>Taphrinomycotina</taxon>
        <taxon>Taphrinomycetes</taxon>
        <taxon>Taphrinales</taxon>
        <taxon>Protomycetaceae</taxon>
        <taxon>Protomyces</taxon>
    </lineage>
</organism>
<proteinExistence type="predicted"/>
<dbReference type="Proteomes" id="UP000193685">
    <property type="component" value="Unassembled WGS sequence"/>
</dbReference>
<comment type="caution">
    <text evidence="3">The sequence shown here is derived from an EMBL/GenBank/DDBJ whole genome shotgun (WGS) entry which is preliminary data.</text>
</comment>
<accession>A0A1Y2EQT5</accession>
<evidence type="ECO:0000313" key="3">
    <source>
        <dbReference type="EMBL" id="ORY73918.1"/>
    </source>
</evidence>